<accession>A0A256F6Y4</accession>
<evidence type="ECO:0000313" key="2">
    <source>
        <dbReference type="EMBL" id="OYR10615.1"/>
    </source>
</evidence>
<protein>
    <submittedName>
        <fullName evidence="2">Uncharacterized protein</fullName>
    </submittedName>
</protein>
<evidence type="ECO:0000313" key="3">
    <source>
        <dbReference type="Proteomes" id="UP000216478"/>
    </source>
</evidence>
<keyword evidence="1" id="KW-0472">Membrane</keyword>
<dbReference type="EMBL" id="NNRL01000163">
    <property type="protein sequence ID" value="OYR10615.1"/>
    <property type="molecule type" value="Genomic_DNA"/>
</dbReference>
<comment type="caution">
    <text evidence="2">The sequence shown here is derived from an EMBL/GenBank/DDBJ whole genome shotgun (WGS) entry which is preliminary data.</text>
</comment>
<keyword evidence="1" id="KW-0812">Transmembrane</keyword>
<organism evidence="2 3">
    <name type="scientific">Brucella grignonensis</name>
    <dbReference type="NCBI Taxonomy" id="94627"/>
    <lineage>
        <taxon>Bacteria</taxon>
        <taxon>Pseudomonadati</taxon>
        <taxon>Pseudomonadota</taxon>
        <taxon>Alphaproteobacteria</taxon>
        <taxon>Hyphomicrobiales</taxon>
        <taxon>Brucellaceae</taxon>
        <taxon>Brucella/Ochrobactrum group</taxon>
        <taxon>Brucella</taxon>
    </lineage>
</organism>
<proteinExistence type="predicted"/>
<name>A0A256F6Y4_9HYPH</name>
<keyword evidence="3" id="KW-1185">Reference proteome</keyword>
<evidence type="ECO:0000256" key="1">
    <source>
        <dbReference type="SAM" id="Phobius"/>
    </source>
</evidence>
<reference evidence="2 3" key="1">
    <citation type="submission" date="2017-07" db="EMBL/GenBank/DDBJ databases">
        <title>Phylogenetic study on the rhizospheric bacterium Ochrobactrum sp. A44.</title>
        <authorList>
            <person name="Krzyzanowska D.M."/>
            <person name="Ossowicki A."/>
            <person name="Rajewska M."/>
            <person name="Maciag T."/>
            <person name="Kaczynski Z."/>
            <person name="Czerwicka M."/>
            <person name="Jafra S."/>
        </authorList>
    </citation>
    <scope>NUCLEOTIDE SEQUENCE [LARGE SCALE GENOMIC DNA]</scope>
    <source>
        <strain evidence="2 3">OgA9a</strain>
    </source>
</reference>
<dbReference type="AlphaFoldDB" id="A0A256F6Y4"/>
<keyword evidence="1" id="KW-1133">Transmembrane helix</keyword>
<dbReference type="Proteomes" id="UP000216478">
    <property type="component" value="Unassembled WGS sequence"/>
</dbReference>
<gene>
    <name evidence="2" type="ORF">CEV33_2077</name>
</gene>
<feature type="transmembrane region" description="Helical" evidence="1">
    <location>
        <begin position="12"/>
        <end position="34"/>
    </location>
</feature>
<sequence length="63" mass="7273">MWCVSAHSVFRLLNLLFGLLFDSFLMLLHCSTVYRSIQQRTFSRDAVLVQCGLFGVQYPDTQV</sequence>